<feature type="domain" description="PucR C-terminal helix-turn-helix" evidence="1">
    <location>
        <begin position="228"/>
        <end position="277"/>
    </location>
</feature>
<evidence type="ECO:0000313" key="3">
    <source>
        <dbReference type="Proteomes" id="UP001596282"/>
    </source>
</evidence>
<reference evidence="3" key="1">
    <citation type="journal article" date="2019" name="Int. J. Syst. Evol. Microbiol.">
        <title>The Global Catalogue of Microorganisms (GCM) 10K type strain sequencing project: providing services to taxonomists for standard genome sequencing and annotation.</title>
        <authorList>
            <consortium name="The Broad Institute Genomics Platform"/>
            <consortium name="The Broad Institute Genome Sequencing Center for Infectious Disease"/>
            <person name="Wu L."/>
            <person name="Ma J."/>
        </authorList>
    </citation>
    <scope>NUCLEOTIDE SEQUENCE [LARGE SCALE GENOMIC DNA]</scope>
    <source>
        <strain evidence="3">CCM 8933</strain>
    </source>
</reference>
<evidence type="ECO:0000259" key="1">
    <source>
        <dbReference type="Pfam" id="PF13556"/>
    </source>
</evidence>
<dbReference type="InterPro" id="IPR009057">
    <property type="entry name" value="Homeodomain-like_sf"/>
</dbReference>
<dbReference type="InterPro" id="IPR025736">
    <property type="entry name" value="PucR_C-HTH_dom"/>
</dbReference>
<comment type="caution">
    <text evidence="2">The sequence shown here is derived from an EMBL/GenBank/DDBJ whole genome shotgun (WGS) entry which is preliminary data.</text>
</comment>
<dbReference type="InterPro" id="IPR042070">
    <property type="entry name" value="PucR_C-HTH_sf"/>
</dbReference>
<sequence length="288" mass="32626">MNAQELLTLYPEATIQSMPLIQPNVVCLPLGTNRYICLDKAQLGERELALLELMVNPSVAPTTHDHWSDFLTGLTKTAPVTDAEQLQLLQFRVRFTDDCHQRTDWLAALADLFDDVLHAAFVSDTTGYLLFKHPLLLTEHPDLEGVLTLLDSDFYTTTRLFLGSVQPDLQQLPAVYALEQQLFATQQTHPIETISASLLPDLVSQHHTELGLLNNTLLMTEETQQLITALYQTQGNVRQAAQQLFIHRNTLLYRIEKFERQSGFDLKQMDDLVYCYLLTLAQAQTKAS</sequence>
<dbReference type="InterPro" id="IPR002197">
    <property type="entry name" value="HTH_Fis"/>
</dbReference>
<gene>
    <name evidence="2" type="ORF">ACFP5Y_06915</name>
</gene>
<proteinExistence type="predicted"/>
<dbReference type="InterPro" id="IPR051448">
    <property type="entry name" value="CdaR-like_regulators"/>
</dbReference>
<dbReference type="SUPFAM" id="SSF46689">
    <property type="entry name" value="Homeodomain-like"/>
    <property type="match status" value="1"/>
</dbReference>
<dbReference type="Proteomes" id="UP001596282">
    <property type="component" value="Unassembled WGS sequence"/>
</dbReference>
<name>A0ABW1RZJ6_9LACO</name>
<dbReference type="PANTHER" id="PTHR33744:SF15">
    <property type="entry name" value="CARBOHYDRATE DIACID REGULATOR"/>
    <property type="match status" value="1"/>
</dbReference>
<dbReference type="RefSeq" id="WP_137629742.1">
    <property type="nucleotide sequence ID" value="NZ_BJDJ01000037.1"/>
</dbReference>
<dbReference type="EMBL" id="JBHSSC010000026">
    <property type="protein sequence ID" value="MFC6180943.1"/>
    <property type="molecule type" value="Genomic_DNA"/>
</dbReference>
<evidence type="ECO:0000313" key="2">
    <source>
        <dbReference type="EMBL" id="MFC6180943.1"/>
    </source>
</evidence>
<protein>
    <submittedName>
        <fullName evidence="2">Helix-turn-helix domain-containing protein</fullName>
    </submittedName>
</protein>
<keyword evidence="3" id="KW-1185">Reference proteome</keyword>
<organism evidence="2 3">
    <name type="scientific">Lactiplantibacillus daowaiensis</name>
    <dbReference type="NCBI Taxonomy" id="2559918"/>
    <lineage>
        <taxon>Bacteria</taxon>
        <taxon>Bacillati</taxon>
        <taxon>Bacillota</taxon>
        <taxon>Bacilli</taxon>
        <taxon>Lactobacillales</taxon>
        <taxon>Lactobacillaceae</taxon>
        <taxon>Lactiplantibacillus</taxon>
    </lineage>
</organism>
<dbReference type="PANTHER" id="PTHR33744">
    <property type="entry name" value="CARBOHYDRATE DIACID REGULATOR"/>
    <property type="match status" value="1"/>
</dbReference>
<dbReference type="Gene3D" id="1.10.10.2840">
    <property type="entry name" value="PucR C-terminal helix-turn-helix domain"/>
    <property type="match status" value="1"/>
</dbReference>
<dbReference type="PRINTS" id="PR01590">
    <property type="entry name" value="HTHFIS"/>
</dbReference>
<accession>A0ABW1RZJ6</accession>
<dbReference type="Pfam" id="PF13556">
    <property type="entry name" value="HTH_30"/>
    <property type="match status" value="1"/>
</dbReference>